<sequence>MKTIIFINSNKNGSSREAIKAADKMGYFTILLTDKSGFTNRSEYPEIKLVKRVNFKNMDEVRNVISNLQKTGKFEIKCIISFIDQYCYVAAQLAEEFGLSQFTTAGIMNMEDKLLSRNAVKNSPYSPRFIKLNPNESFSKREVKDLIPFMLKSPSSAGSKDVFKITSMDEFNTYRKRLTKKYPQEPLLLEEYLDGPQYLVECMVIKKSVHIVAIIEQEITFYNRYIITGYNLVIDPNPKFYESLKVAVKDIIELHGLENGSCHLEMRLVNKQWKLVETNPRISGSGMNEFLEIGLGINLVKETLKLALGKEPDLEPKHKKNAFAQYIIVKQKGILERVLGKQAALTSPNVKSVYIKPRKGTLLTPPESMGNRYAYVVAIGKTENEAKKNAKYAASKIKFVLMPYTNRNVNRTNTRNLSRNSNRKPRR</sequence>
<evidence type="ECO:0000256" key="3">
    <source>
        <dbReference type="ARBA" id="ARBA00022840"/>
    </source>
</evidence>
<dbReference type="InterPro" id="IPR040570">
    <property type="entry name" value="LAL_C2"/>
</dbReference>
<feature type="compositionally biased region" description="Low complexity" evidence="5">
    <location>
        <begin position="408"/>
        <end position="420"/>
    </location>
</feature>
<gene>
    <name evidence="7" type="ORF">GMA92_01185</name>
</gene>
<dbReference type="Gene3D" id="3.40.50.20">
    <property type="match status" value="1"/>
</dbReference>
<feature type="region of interest" description="Disordered" evidence="5">
    <location>
        <begin position="408"/>
        <end position="427"/>
    </location>
</feature>
<dbReference type="EMBL" id="WMQE01000002">
    <property type="protein sequence ID" value="MTK20049.1"/>
    <property type="molecule type" value="Genomic_DNA"/>
</dbReference>
<dbReference type="PANTHER" id="PTHR43585:SF2">
    <property type="entry name" value="ATP-GRASP ENZYME FSQD"/>
    <property type="match status" value="1"/>
</dbReference>
<dbReference type="Proteomes" id="UP000487649">
    <property type="component" value="Unassembled WGS sequence"/>
</dbReference>
<dbReference type="GO" id="GO:0046872">
    <property type="term" value="F:metal ion binding"/>
    <property type="evidence" value="ECO:0007669"/>
    <property type="project" value="InterPro"/>
</dbReference>
<evidence type="ECO:0000256" key="2">
    <source>
        <dbReference type="ARBA" id="ARBA00022741"/>
    </source>
</evidence>
<evidence type="ECO:0000256" key="1">
    <source>
        <dbReference type="ARBA" id="ARBA00022598"/>
    </source>
</evidence>
<dbReference type="PANTHER" id="PTHR43585">
    <property type="entry name" value="FUMIPYRROLE BIOSYNTHESIS PROTEIN C"/>
    <property type="match status" value="1"/>
</dbReference>
<comment type="caution">
    <text evidence="7">The sequence shown here is derived from an EMBL/GenBank/DDBJ whole genome shotgun (WGS) entry which is preliminary data.</text>
</comment>
<evidence type="ECO:0000256" key="4">
    <source>
        <dbReference type="PROSITE-ProRule" id="PRU00409"/>
    </source>
</evidence>
<keyword evidence="2 4" id="KW-0547">Nucleotide-binding</keyword>
<dbReference type="InterPro" id="IPR011761">
    <property type="entry name" value="ATP-grasp"/>
</dbReference>
<dbReference type="SUPFAM" id="SSF56059">
    <property type="entry name" value="Glutathione synthetase ATP-binding domain-like"/>
    <property type="match status" value="1"/>
</dbReference>
<evidence type="ECO:0000313" key="8">
    <source>
        <dbReference type="Proteomes" id="UP000487649"/>
    </source>
</evidence>
<evidence type="ECO:0000259" key="6">
    <source>
        <dbReference type="PROSITE" id="PS50975"/>
    </source>
</evidence>
<name>A0A9X4XAX8_9FIRM</name>
<keyword evidence="1" id="KW-0436">Ligase</keyword>
<dbReference type="InterPro" id="IPR052032">
    <property type="entry name" value="ATP-dep_AA_Ligase"/>
</dbReference>
<feature type="domain" description="ATP-grasp" evidence="6">
    <location>
        <begin position="116"/>
        <end position="308"/>
    </location>
</feature>
<dbReference type="GeneID" id="60058746"/>
<dbReference type="AlphaFoldDB" id="A0A9X4XAX8"/>
<dbReference type="PROSITE" id="PS50975">
    <property type="entry name" value="ATP_GRASP"/>
    <property type="match status" value="1"/>
</dbReference>
<evidence type="ECO:0000313" key="7">
    <source>
        <dbReference type="EMBL" id="MTK20049.1"/>
    </source>
</evidence>
<dbReference type="Pfam" id="PF18603">
    <property type="entry name" value="LAL_C2"/>
    <property type="match status" value="1"/>
</dbReference>
<accession>A0A9X4XAX8</accession>
<reference evidence="7 8" key="1">
    <citation type="journal article" date="2019" name="Nat. Med.">
        <title>A library of human gut bacterial isolates paired with longitudinal multiomics data enables mechanistic microbiome research.</title>
        <authorList>
            <person name="Poyet M."/>
            <person name="Groussin M."/>
            <person name="Gibbons S.M."/>
            <person name="Avila-Pacheco J."/>
            <person name="Jiang X."/>
            <person name="Kearney S.M."/>
            <person name="Perrotta A.R."/>
            <person name="Berdy B."/>
            <person name="Zhao S."/>
            <person name="Lieberman T.D."/>
            <person name="Swanson P.K."/>
            <person name="Smith M."/>
            <person name="Roesemann S."/>
            <person name="Alexander J.E."/>
            <person name="Rich S.A."/>
            <person name="Livny J."/>
            <person name="Vlamakis H."/>
            <person name="Clish C."/>
            <person name="Bullock K."/>
            <person name="Deik A."/>
            <person name="Scott J."/>
            <person name="Pierce K.A."/>
            <person name="Xavier R.J."/>
            <person name="Alm E.J."/>
        </authorList>
    </citation>
    <scope>NUCLEOTIDE SEQUENCE [LARGE SCALE GENOMIC DNA]</scope>
    <source>
        <strain evidence="7 8">BIOML-A198</strain>
    </source>
</reference>
<dbReference type="RefSeq" id="WP_006784192.1">
    <property type="nucleotide sequence ID" value="NZ_CP053187.1"/>
</dbReference>
<keyword evidence="3 4" id="KW-0067">ATP-binding</keyword>
<organism evidence="7 8">
    <name type="scientific">Turicibacter sanguinis</name>
    <dbReference type="NCBI Taxonomy" id="154288"/>
    <lineage>
        <taxon>Bacteria</taxon>
        <taxon>Bacillati</taxon>
        <taxon>Bacillota</taxon>
        <taxon>Erysipelotrichia</taxon>
        <taxon>Erysipelotrichales</taxon>
        <taxon>Turicibacteraceae</taxon>
        <taxon>Turicibacter</taxon>
    </lineage>
</organism>
<evidence type="ECO:0000256" key="5">
    <source>
        <dbReference type="SAM" id="MobiDB-lite"/>
    </source>
</evidence>
<proteinExistence type="predicted"/>
<dbReference type="Pfam" id="PF13535">
    <property type="entry name" value="ATP-grasp_4"/>
    <property type="match status" value="1"/>
</dbReference>
<dbReference type="Gene3D" id="3.30.470.20">
    <property type="entry name" value="ATP-grasp fold, B domain"/>
    <property type="match status" value="1"/>
</dbReference>
<dbReference type="GO" id="GO:0005524">
    <property type="term" value="F:ATP binding"/>
    <property type="evidence" value="ECO:0007669"/>
    <property type="project" value="UniProtKB-UniRule"/>
</dbReference>
<dbReference type="GO" id="GO:0016874">
    <property type="term" value="F:ligase activity"/>
    <property type="evidence" value="ECO:0007669"/>
    <property type="project" value="UniProtKB-KW"/>
</dbReference>
<protein>
    <submittedName>
        <fullName evidence="7">ATP-grasp domain-containing protein</fullName>
    </submittedName>
</protein>